<evidence type="ECO:0000313" key="2">
    <source>
        <dbReference type="EMBL" id="TNN54515.1"/>
    </source>
</evidence>
<protein>
    <submittedName>
        <fullName evidence="2">Uncharacterized protein</fullName>
    </submittedName>
</protein>
<dbReference type="EMBL" id="SRLO01000482">
    <property type="protein sequence ID" value="TNN54515.1"/>
    <property type="molecule type" value="Genomic_DNA"/>
</dbReference>
<reference evidence="2 3" key="1">
    <citation type="submission" date="2019-03" db="EMBL/GenBank/DDBJ databases">
        <title>First draft genome of Liparis tanakae, snailfish: a comprehensive survey of snailfish specific genes.</title>
        <authorList>
            <person name="Kim W."/>
            <person name="Song I."/>
            <person name="Jeong J.-H."/>
            <person name="Kim D."/>
            <person name="Kim S."/>
            <person name="Ryu S."/>
            <person name="Song J.Y."/>
            <person name="Lee S.K."/>
        </authorList>
    </citation>
    <scope>NUCLEOTIDE SEQUENCE [LARGE SCALE GENOMIC DNA]</scope>
    <source>
        <tissue evidence="2">Muscle</tissue>
    </source>
</reference>
<accession>A0A4Z2GMS5</accession>
<dbReference type="AlphaFoldDB" id="A0A4Z2GMS5"/>
<evidence type="ECO:0000256" key="1">
    <source>
        <dbReference type="SAM" id="MobiDB-lite"/>
    </source>
</evidence>
<proteinExistence type="predicted"/>
<organism evidence="2 3">
    <name type="scientific">Liparis tanakae</name>
    <name type="common">Tanaka's snailfish</name>
    <dbReference type="NCBI Taxonomy" id="230148"/>
    <lineage>
        <taxon>Eukaryota</taxon>
        <taxon>Metazoa</taxon>
        <taxon>Chordata</taxon>
        <taxon>Craniata</taxon>
        <taxon>Vertebrata</taxon>
        <taxon>Euteleostomi</taxon>
        <taxon>Actinopterygii</taxon>
        <taxon>Neopterygii</taxon>
        <taxon>Teleostei</taxon>
        <taxon>Neoteleostei</taxon>
        <taxon>Acanthomorphata</taxon>
        <taxon>Eupercaria</taxon>
        <taxon>Perciformes</taxon>
        <taxon>Cottioidei</taxon>
        <taxon>Cottales</taxon>
        <taxon>Liparidae</taxon>
        <taxon>Liparis</taxon>
    </lineage>
</organism>
<sequence length="77" mass="8410">MGITFPDAPVRGVESRRRDAVGQKPAAVTAFLRTLCGIARGRKAEEEHDPYDTIPPKSLPALNTMPSFRGTRLTKTS</sequence>
<feature type="region of interest" description="Disordered" evidence="1">
    <location>
        <begin position="1"/>
        <end position="23"/>
    </location>
</feature>
<feature type="region of interest" description="Disordered" evidence="1">
    <location>
        <begin position="43"/>
        <end position="77"/>
    </location>
</feature>
<gene>
    <name evidence="2" type="ORF">EYF80_035290</name>
</gene>
<comment type="caution">
    <text evidence="2">The sequence shown here is derived from an EMBL/GenBank/DDBJ whole genome shotgun (WGS) entry which is preliminary data.</text>
</comment>
<name>A0A4Z2GMS5_9TELE</name>
<keyword evidence="3" id="KW-1185">Reference proteome</keyword>
<dbReference type="Proteomes" id="UP000314294">
    <property type="component" value="Unassembled WGS sequence"/>
</dbReference>
<evidence type="ECO:0000313" key="3">
    <source>
        <dbReference type="Proteomes" id="UP000314294"/>
    </source>
</evidence>